<dbReference type="Gene3D" id="3.30.420.10">
    <property type="entry name" value="Ribonuclease H-like superfamily/Ribonuclease H"/>
    <property type="match status" value="1"/>
</dbReference>
<reference evidence="2" key="1">
    <citation type="submission" date="2021-06" db="EMBL/GenBank/DDBJ databases">
        <authorList>
            <person name="Kallberg Y."/>
            <person name="Tangrot J."/>
            <person name="Rosling A."/>
        </authorList>
    </citation>
    <scope>NUCLEOTIDE SEQUENCE</scope>
    <source>
        <strain evidence="2">MA453B</strain>
    </source>
</reference>
<dbReference type="GO" id="GO:0003676">
    <property type="term" value="F:nucleic acid binding"/>
    <property type="evidence" value="ECO:0007669"/>
    <property type="project" value="InterPro"/>
</dbReference>
<protein>
    <submittedName>
        <fullName evidence="2">1404_t:CDS:1</fullName>
    </submittedName>
</protein>
<dbReference type="EMBL" id="CAJVPY010004802">
    <property type="protein sequence ID" value="CAG8628408.1"/>
    <property type="molecule type" value="Genomic_DNA"/>
</dbReference>
<dbReference type="PROSITE" id="PS50879">
    <property type="entry name" value="RNASE_H_1"/>
    <property type="match status" value="1"/>
</dbReference>
<dbReference type="AlphaFoldDB" id="A0A9N9DAT2"/>
<accession>A0A9N9DAT2</accession>
<gene>
    <name evidence="2" type="ORF">DERYTH_LOCUS9017</name>
</gene>
<name>A0A9N9DAT2_9GLOM</name>
<feature type="domain" description="RNase H type-1" evidence="1">
    <location>
        <begin position="1"/>
        <end position="29"/>
    </location>
</feature>
<evidence type="ECO:0000313" key="2">
    <source>
        <dbReference type="EMBL" id="CAG8628408.1"/>
    </source>
</evidence>
<keyword evidence="3" id="KW-1185">Reference proteome</keyword>
<dbReference type="InterPro" id="IPR036397">
    <property type="entry name" value="RNaseH_sf"/>
</dbReference>
<organism evidence="2 3">
    <name type="scientific">Dentiscutata erythropus</name>
    <dbReference type="NCBI Taxonomy" id="1348616"/>
    <lineage>
        <taxon>Eukaryota</taxon>
        <taxon>Fungi</taxon>
        <taxon>Fungi incertae sedis</taxon>
        <taxon>Mucoromycota</taxon>
        <taxon>Glomeromycotina</taxon>
        <taxon>Glomeromycetes</taxon>
        <taxon>Diversisporales</taxon>
        <taxon>Gigasporaceae</taxon>
        <taxon>Dentiscutata</taxon>
    </lineage>
</organism>
<proteinExistence type="predicted"/>
<dbReference type="InterPro" id="IPR002156">
    <property type="entry name" value="RNaseH_domain"/>
</dbReference>
<evidence type="ECO:0000313" key="3">
    <source>
        <dbReference type="Proteomes" id="UP000789405"/>
    </source>
</evidence>
<evidence type="ECO:0000259" key="1">
    <source>
        <dbReference type="PROSITE" id="PS50879"/>
    </source>
</evidence>
<dbReference type="GO" id="GO:0004523">
    <property type="term" value="F:RNA-DNA hybrid ribonuclease activity"/>
    <property type="evidence" value="ECO:0007669"/>
    <property type="project" value="InterPro"/>
</dbReference>
<comment type="caution">
    <text evidence="2">The sequence shown here is derived from an EMBL/GenBank/DDBJ whole genome shotgun (WGS) entry which is preliminary data.</text>
</comment>
<sequence length="149" mass="17864">MKIIWKKVVSHIGEIYNEKADSLAKRGVKNKQEKIQENYESIAKIRYLPRWQKLLIEIKLRKFIRNLTTTIYETELPTLDHCIRHNIYNKRSAQCFCKEYEEIWNKIENEIIEKLISETIATKKSINTNSLHKELKKIVFEAKEVDEKN</sequence>
<feature type="non-terminal residue" evidence="2">
    <location>
        <position position="149"/>
    </location>
</feature>
<dbReference type="Proteomes" id="UP000789405">
    <property type="component" value="Unassembled WGS sequence"/>
</dbReference>